<feature type="domain" description="Thaumarchaeal output" evidence="1">
    <location>
        <begin position="117"/>
        <end position="300"/>
    </location>
</feature>
<dbReference type="Pfam" id="PF18551">
    <property type="entry name" value="TackOD1"/>
    <property type="match status" value="1"/>
</dbReference>
<accession>A0A7Y5EJP9</accession>
<evidence type="ECO:0000313" key="3">
    <source>
        <dbReference type="Proteomes" id="UP000523161"/>
    </source>
</evidence>
<dbReference type="Proteomes" id="UP000523161">
    <property type="component" value="Unassembled WGS sequence"/>
</dbReference>
<evidence type="ECO:0000259" key="1">
    <source>
        <dbReference type="Pfam" id="PF18551"/>
    </source>
</evidence>
<dbReference type="RefSeq" id="WP_173501816.1">
    <property type="nucleotide sequence ID" value="NZ_JABSOD010000014.1"/>
</dbReference>
<dbReference type="AlphaFoldDB" id="A0A7Y5EJP9"/>
<dbReference type="EMBL" id="JABSOD010000014">
    <property type="protein sequence ID" value="NRQ43576.1"/>
    <property type="molecule type" value="Genomic_DNA"/>
</dbReference>
<gene>
    <name evidence="2" type="ORF">HRH59_13565</name>
</gene>
<name>A0A7Y5EJP9_9GAMM</name>
<proteinExistence type="predicted"/>
<comment type="caution">
    <text evidence="2">The sequence shown here is derived from an EMBL/GenBank/DDBJ whole genome shotgun (WGS) entry which is preliminary data.</text>
</comment>
<sequence>MSDVSAKHSTVTLPHPYFVWLGQHSAEPWHPWFDNFHSAEEVIAAAKAPQMIVIAAQAEEQDALLLSLRRADLTSHCLILTRHESVLSPFLANGLWQSQYKEQYQAYQLRKQQLKLAYQDDTAHKLLAYLWLHDEVLQPHAVPAKPWLYQYPLLKAWGIKPEDSFSWLSGLKQQSWLDAGKLENRVRFCPCCHSGHLNYIDVCPQCHSIDTEAQSSLHCFSCGHVGAQASFRKLSTLSCPNCLQQLRHIGVDYDRPIENQHCNSCDTLFTDALVQAECLHCHSNSNLNDLQVRNVYSYKLAANGRSLLRQGRNHSVFSLTPGEQMPMAQFYWLIDWQNKLARRHKQTHCILSVQLLNLERFLAAAGEAKGFAQLDALQDRLRNMIRITDACSNYSRDGLLMLLPLTGLAQIKHVYSKLLDIQQKQETPALELSVKAITLPADTGDNIADWLTDELVKATPLL</sequence>
<organism evidence="2 3">
    <name type="scientific">Rheinheimera lutimaris</name>
    <dbReference type="NCBI Taxonomy" id="2740584"/>
    <lineage>
        <taxon>Bacteria</taxon>
        <taxon>Pseudomonadati</taxon>
        <taxon>Pseudomonadota</taxon>
        <taxon>Gammaproteobacteria</taxon>
        <taxon>Chromatiales</taxon>
        <taxon>Chromatiaceae</taxon>
        <taxon>Rheinheimera</taxon>
    </lineage>
</organism>
<dbReference type="InterPro" id="IPR040572">
    <property type="entry name" value="TackOD1"/>
</dbReference>
<protein>
    <submittedName>
        <fullName evidence="2">Diguanylate cyclase</fullName>
    </submittedName>
</protein>
<evidence type="ECO:0000313" key="2">
    <source>
        <dbReference type="EMBL" id="NRQ43576.1"/>
    </source>
</evidence>
<reference evidence="2 3" key="1">
    <citation type="submission" date="2020-06" db="EMBL/GenBank/DDBJ databases">
        <title>Rheinheimera sp. nov., a marine bacterium isolated from coastal.</title>
        <authorList>
            <person name="Yu Q."/>
            <person name="Qi Y."/>
            <person name="Pu J."/>
        </authorList>
    </citation>
    <scope>NUCLEOTIDE SEQUENCE [LARGE SCALE GENOMIC DNA]</scope>
    <source>
        <strain evidence="2 3">YQF-2</strain>
    </source>
</reference>
<keyword evidence="3" id="KW-1185">Reference proteome</keyword>